<gene>
    <name evidence="5" type="ORF">FAZ19_15855</name>
</gene>
<dbReference type="GO" id="GO:0008270">
    <property type="term" value="F:zinc ion binding"/>
    <property type="evidence" value="ECO:0007669"/>
    <property type="project" value="UniProtKB-KW"/>
</dbReference>
<dbReference type="EMBL" id="SUKA01000005">
    <property type="protein sequence ID" value="TJY63743.1"/>
    <property type="molecule type" value="Genomic_DNA"/>
</dbReference>
<evidence type="ECO:0000256" key="3">
    <source>
        <dbReference type="ARBA" id="ARBA00022833"/>
    </source>
</evidence>
<dbReference type="CDD" id="cd00188">
    <property type="entry name" value="TOPRIM"/>
    <property type="match status" value="1"/>
</dbReference>
<dbReference type="Proteomes" id="UP000309872">
    <property type="component" value="Unassembled WGS sequence"/>
</dbReference>
<dbReference type="Pfam" id="PF01807">
    <property type="entry name" value="Zn_ribbon_DnaG"/>
    <property type="match status" value="1"/>
</dbReference>
<dbReference type="InterPro" id="IPR050219">
    <property type="entry name" value="DnaG_primase"/>
</dbReference>
<dbReference type="PANTHER" id="PTHR30313:SF2">
    <property type="entry name" value="DNA PRIMASE"/>
    <property type="match status" value="1"/>
</dbReference>
<dbReference type="OrthoDB" id="8536512at2"/>
<evidence type="ECO:0000259" key="4">
    <source>
        <dbReference type="Pfam" id="PF01807"/>
    </source>
</evidence>
<keyword evidence="6" id="KW-1185">Reference proteome</keyword>
<evidence type="ECO:0000256" key="1">
    <source>
        <dbReference type="ARBA" id="ARBA00022723"/>
    </source>
</evidence>
<keyword evidence="3" id="KW-0862">Zinc</keyword>
<reference evidence="5 6" key="1">
    <citation type="submission" date="2019-04" db="EMBL/GenBank/DDBJ databases">
        <title>Sphingobacterium olei sp. nov., isolated from oil-contaminated soil.</title>
        <authorList>
            <person name="Liu B."/>
        </authorList>
    </citation>
    <scope>NUCLEOTIDE SEQUENCE [LARGE SCALE GENOMIC DNA]</scope>
    <source>
        <strain evidence="5 6">Y3L14</strain>
    </source>
</reference>
<organism evidence="5 6">
    <name type="scientific">Sphingobacterium alkalisoli</name>
    <dbReference type="NCBI Taxonomy" id="1874115"/>
    <lineage>
        <taxon>Bacteria</taxon>
        <taxon>Pseudomonadati</taxon>
        <taxon>Bacteroidota</taxon>
        <taxon>Sphingobacteriia</taxon>
        <taxon>Sphingobacteriales</taxon>
        <taxon>Sphingobacteriaceae</taxon>
        <taxon>Sphingobacterium</taxon>
    </lineage>
</organism>
<accession>A0A4U0GX90</accession>
<dbReference type="InterPro" id="IPR002694">
    <property type="entry name" value="Znf_CHC2"/>
</dbReference>
<dbReference type="GO" id="GO:0005737">
    <property type="term" value="C:cytoplasm"/>
    <property type="evidence" value="ECO:0007669"/>
    <property type="project" value="TreeGrafter"/>
</dbReference>
<dbReference type="GO" id="GO:0003899">
    <property type="term" value="F:DNA-directed RNA polymerase activity"/>
    <property type="evidence" value="ECO:0007669"/>
    <property type="project" value="InterPro"/>
</dbReference>
<dbReference type="AlphaFoldDB" id="A0A4U0GX90"/>
<proteinExistence type="predicted"/>
<dbReference type="PANTHER" id="PTHR30313">
    <property type="entry name" value="DNA PRIMASE"/>
    <property type="match status" value="1"/>
</dbReference>
<dbReference type="InterPro" id="IPR036977">
    <property type="entry name" value="DNA_primase_Znf_CHC2"/>
</dbReference>
<dbReference type="GO" id="GO:0006269">
    <property type="term" value="P:DNA replication, synthesis of primer"/>
    <property type="evidence" value="ECO:0007669"/>
    <property type="project" value="TreeGrafter"/>
</dbReference>
<evidence type="ECO:0000313" key="6">
    <source>
        <dbReference type="Proteomes" id="UP000309872"/>
    </source>
</evidence>
<comment type="caution">
    <text evidence="5">The sequence shown here is derived from an EMBL/GenBank/DDBJ whole genome shotgun (WGS) entry which is preliminary data.</text>
</comment>
<evidence type="ECO:0000313" key="5">
    <source>
        <dbReference type="EMBL" id="TJY63743.1"/>
    </source>
</evidence>
<dbReference type="Pfam" id="PF13155">
    <property type="entry name" value="Toprim_2"/>
    <property type="match status" value="1"/>
</dbReference>
<dbReference type="RefSeq" id="WP_136821735.1">
    <property type="nucleotide sequence ID" value="NZ_BMJX01000005.1"/>
</dbReference>
<protein>
    <submittedName>
        <fullName evidence="5">DNA primase</fullName>
    </submittedName>
</protein>
<dbReference type="GO" id="GO:0003677">
    <property type="term" value="F:DNA binding"/>
    <property type="evidence" value="ECO:0007669"/>
    <property type="project" value="InterPro"/>
</dbReference>
<dbReference type="SUPFAM" id="SSF57783">
    <property type="entry name" value="Zinc beta-ribbon"/>
    <property type="match status" value="1"/>
</dbReference>
<dbReference type="Gene3D" id="3.40.1360.10">
    <property type="match status" value="1"/>
</dbReference>
<sequence length="299" mass="34462">MGSVKINCAYAREIDLVDYLSKLGIVPVKVRGHNFWYHSPFRSEKTPSFKVNRKLNRWYDFGEGTGGTIIDFATRFKDCTIGEFLRSIRDNDFSFPVPACPQPIKEQYTTDRITLISDHTLSSDSLIHYLKKRRIPIAIADNYCREVRYSIASRTYYAIGFQNRAGGWELRNAYFKGSSSPKDFTILYPHRSCLCVFEGFIDFLSFITLVPEAENTYSFLVLNSLSFFEKARPIMEAYIEVWLFLDNDTAGQNCSRYATSLSAVYNDQSSLYQNHKDLNDWHCFPGNPNCDLPKLLDPP</sequence>
<keyword evidence="1" id="KW-0479">Metal-binding</keyword>
<keyword evidence="2" id="KW-0863">Zinc-finger</keyword>
<evidence type="ECO:0000256" key="2">
    <source>
        <dbReference type="ARBA" id="ARBA00022771"/>
    </source>
</evidence>
<feature type="domain" description="Zinc finger CHC2-type" evidence="4">
    <location>
        <begin position="12"/>
        <end position="81"/>
    </location>
</feature>
<dbReference type="Gene3D" id="3.90.580.10">
    <property type="entry name" value="Zinc finger, CHC2-type domain"/>
    <property type="match status" value="1"/>
</dbReference>
<name>A0A4U0GX90_9SPHI</name>